<reference evidence="2 4" key="1">
    <citation type="submission" date="2015-07" db="EMBL/GenBank/DDBJ databases">
        <title>A draft genome sequence of Mycobacterium wolinskyi.</title>
        <authorList>
            <person name="de Man T.J."/>
            <person name="Perry K.A."/>
            <person name="Coulliette A.D."/>
            <person name="Jensen B."/>
            <person name="Toney N.C."/>
            <person name="Limbago B.M."/>
            <person name="Noble-Wang J."/>
        </authorList>
    </citation>
    <scope>NUCLEOTIDE SEQUENCE [LARGE SCALE GENOMIC DNA]</scope>
    <source>
        <strain evidence="2 4">CDC_01</strain>
    </source>
</reference>
<feature type="domain" description="UreE urease accessory N-terminal" evidence="1">
    <location>
        <begin position="23"/>
        <end position="85"/>
    </location>
</feature>
<dbReference type="NCBIfam" id="NF009752">
    <property type="entry name" value="PRK13261.1-2"/>
    <property type="match status" value="1"/>
</dbReference>
<dbReference type="EMBL" id="LQQA01000031">
    <property type="protein sequence ID" value="ORX11057.1"/>
    <property type="molecule type" value="Genomic_DNA"/>
</dbReference>
<dbReference type="STRING" id="59750.AWC31_02655"/>
<dbReference type="InterPro" id="IPR036118">
    <property type="entry name" value="UreE_N_sf"/>
</dbReference>
<name>A0A132PB21_9MYCO</name>
<dbReference type="SMART" id="SM00988">
    <property type="entry name" value="UreE_N"/>
    <property type="match status" value="1"/>
</dbReference>
<dbReference type="InterPro" id="IPR004029">
    <property type="entry name" value="UreE_N"/>
</dbReference>
<protein>
    <submittedName>
        <fullName evidence="2">Urease accessory protein UreE</fullName>
    </submittedName>
</protein>
<evidence type="ECO:0000313" key="4">
    <source>
        <dbReference type="Proteomes" id="UP000070612"/>
    </source>
</evidence>
<gene>
    <name evidence="2" type="ORF">AFM11_35595</name>
    <name evidence="3" type="ORF">AWC31_02655</name>
</gene>
<evidence type="ECO:0000313" key="3">
    <source>
        <dbReference type="EMBL" id="ORX11057.1"/>
    </source>
</evidence>
<dbReference type="PATRIC" id="fig|59750.3.peg.5855"/>
<dbReference type="Proteomes" id="UP000070612">
    <property type="component" value="Unassembled WGS sequence"/>
</dbReference>
<dbReference type="EMBL" id="LGTW01000045">
    <property type="protein sequence ID" value="KWX19494.1"/>
    <property type="molecule type" value="Genomic_DNA"/>
</dbReference>
<accession>A0A132PB21</accession>
<dbReference type="SUPFAM" id="SSF69287">
    <property type="entry name" value="Urease metallochaperone UreE, N-terminal domain"/>
    <property type="match status" value="1"/>
</dbReference>
<comment type="caution">
    <text evidence="2">The sequence shown here is derived from an EMBL/GenBank/DDBJ whole genome shotgun (WGS) entry which is preliminary data.</text>
</comment>
<keyword evidence="4" id="KW-1185">Reference proteome</keyword>
<sequence length="153" mass="16687">MTAVADGPRILDGIVGWATDDAVAGRLHELRHHQAVEYVHLDAHDLDRRRLRVTSDAGTDYAVILTRDSTLGDGAVLLLEADRAVVVRAGAPQTLTLRVHDLAAALRLGFLAGHLHWKVDQHDDTLVVHAEGPRSDYTARITELLATGRVEVL</sequence>
<proteinExistence type="predicted"/>
<organism evidence="2 4">
    <name type="scientific">Mycolicibacterium wolinskyi</name>
    <dbReference type="NCBI Taxonomy" id="59750"/>
    <lineage>
        <taxon>Bacteria</taxon>
        <taxon>Bacillati</taxon>
        <taxon>Actinomycetota</taxon>
        <taxon>Actinomycetes</taxon>
        <taxon>Mycobacteriales</taxon>
        <taxon>Mycobacteriaceae</taxon>
        <taxon>Mycolicibacterium</taxon>
    </lineage>
</organism>
<evidence type="ECO:0000313" key="2">
    <source>
        <dbReference type="EMBL" id="KWX19494.1"/>
    </source>
</evidence>
<dbReference type="Gene3D" id="2.60.260.20">
    <property type="entry name" value="Urease metallochaperone UreE, N-terminal domain"/>
    <property type="match status" value="1"/>
</dbReference>
<dbReference type="Pfam" id="PF02814">
    <property type="entry name" value="UreE_N"/>
    <property type="match status" value="1"/>
</dbReference>
<evidence type="ECO:0000313" key="5">
    <source>
        <dbReference type="Proteomes" id="UP000193964"/>
    </source>
</evidence>
<evidence type="ECO:0000259" key="1">
    <source>
        <dbReference type="SMART" id="SM00988"/>
    </source>
</evidence>
<dbReference type="RefSeq" id="WP_067859821.1">
    <property type="nucleotide sequence ID" value="NZ_LGTW01000045.1"/>
</dbReference>
<dbReference type="Proteomes" id="UP000193964">
    <property type="component" value="Unassembled WGS sequence"/>
</dbReference>
<reference evidence="3 5" key="2">
    <citation type="submission" date="2016-01" db="EMBL/GenBank/DDBJ databases">
        <title>The new phylogeny of the genus Mycobacterium.</title>
        <authorList>
            <person name="Tarcisio F."/>
            <person name="Conor M."/>
            <person name="Antonella G."/>
            <person name="Elisabetta G."/>
            <person name="Giulia F.S."/>
            <person name="Sara T."/>
            <person name="Anna F."/>
            <person name="Clotilde B."/>
            <person name="Roberto B."/>
            <person name="Veronica D.S."/>
            <person name="Fabio R."/>
            <person name="Monica P."/>
            <person name="Olivier J."/>
            <person name="Enrico T."/>
            <person name="Nicola S."/>
        </authorList>
    </citation>
    <scope>NUCLEOTIDE SEQUENCE [LARGE SCALE GENOMIC DNA]</scope>
    <source>
        <strain evidence="3 5">ATCC 700010</strain>
    </source>
</reference>
<dbReference type="AlphaFoldDB" id="A0A132PB21"/>